<dbReference type="Gene3D" id="3.90.1150.10">
    <property type="entry name" value="Aspartate Aminotransferase, domain 1"/>
    <property type="match status" value="1"/>
</dbReference>
<comment type="catalytic activity">
    <reaction evidence="11">
        <text>O-phospho-L-serine + 2-oxoglutarate = 3-phosphooxypyruvate + L-glutamate</text>
        <dbReference type="Rhea" id="RHEA:14329"/>
        <dbReference type="ChEBI" id="CHEBI:16810"/>
        <dbReference type="ChEBI" id="CHEBI:18110"/>
        <dbReference type="ChEBI" id="CHEBI:29985"/>
        <dbReference type="ChEBI" id="CHEBI:57524"/>
        <dbReference type="EC" id="2.6.1.52"/>
    </reaction>
</comment>
<evidence type="ECO:0000256" key="9">
    <source>
        <dbReference type="ARBA" id="ARBA00022898"/>
    </source>
</evidence>
<dbReference type="InterPro" id="IPR006271">
    <property type="entry name" value="Pser_aminoTfrase_methanosarc"/>
</dbReference>
<dbReference type="GO" id="GO:0004760">
    <property type="term" value="F:L-serine-pyruvate transaminase activity"/>
    <property type="evidence" value="ECO:0007669"/>
    <property type="project" value="TreeGrafter"/>
</dbReference>
<name>A0A2C7A9L9_9PROT</name>
<evidence type="ECO:0000256" key="1">
    <source>
        <dbReference type="ARBA" id="ARBA00001933"/>
    </source>
</evidence>
<dbReference type="InterPro" id="IPR015424">
    <property type="entry name" value="PyrdxlP-dep_Trfase"/>
</dbReference>
<dbReference type="GO" id="GO:0006564">
    <property type="term" value="P:L-serine biosynthetic process"/>
    <property type="evidence" value="ECO:0007669"/>
    <property type="project" value="UniProtKB-KW"/>
</dbReference>
<dbReference type="EC" id="2.6.1.52" evidence="4"/>
<evidence type="ECO:0000256" key="6">
    <source>
        <dbReference type="ARBA" id="ARBA00022576"/>
    </source>
</evidence>
<reference evidence="12 13" key="1">
    <citation type="submission" date="2017-10" db="EMBL/GenBank/DDBJ databases">
        <authorList>
            <person name="Banno H."/>
            <person name="Chua N.-H."/>
        </authorList>
    </citation>
    <scope>NUCLEOTIDE SEQUENCE [LARGE SCALE GENOMIC DNA]</scope>
    <source>
        <strain evidence="12 13">YW11</strain>
    </source>
</reference>
<dbReference type="PIRSF" id="PIRSF000525">
    <property type="entry name" value="SerC"/>
    <property type="match status" value="1"/>
</dbReference>
<evidence type="ECO:0000313" key="12">
    <source>
        <dbReference type="EMBL" id="PHK96808.1"/>
    </source>
</evidence>
<dbReference type="InterPro" id="IPR015422">
    <property type="entry name" value="PyrdxlP-dep_Trfase_small"/>
</dbReference>
<evidence type="ECO:0000256" key="2">
    <source>
        <dbReference type="ARBA" id="ARBA00005099"/>
    </source>
</evidence>
<evidence type="ECO:0000256" key="10">
    <source>
        <dbReference type="ARBA" id="ARBA00023299"/>
    </source>
</evidence>
<dbReference type="UniPathway" id="UPA00135">
    <property type="reaction ID" value="UER00197"/>
</dbReference>
<comment type="cofactor">
    <cofactor evidence="1">
        <name>pyridoxal 5'-phosphate</name>
        <dbReference type="ChEBI" id="CHEBI:597326"/>
    </cofactor>
</comment>
<dbReference type="Proteomes" id="UP000223527">
    <property type="component" value="Unassembled WGS sequence"/>
</dbReference>
<sequence length="391" mass="42318">MAQPHPKPTRRPANPCFSSGPCAKRPGWSLAALEGALLGRSHRAKDPKARLAEVIALSCSVLRMPEGWRLGIVPASDTGAVEMALWSLLGPRGVDVLAWESFSAEWANDITRQLRLPDARLIQAPYGQLPDLAQVDPARDCVFVWNGTTSGVRLPHGDWIADDRAGLTICDATSAAFAMDLPWRKLDVVTWSWQKVLGGEAAHGMIALSPRAVERLESHSPAWPLPKIFRMTKGGKLIEGIFQGDTINTPSMLCVEDAVDGLRWAEGIGGLPALVARSEANLAAVAEWVAGQGRFAFLAERPETRSCTSICLRLVAPWFTALDEATQARATKSLAARLEAEGVGLDVAPYRDAPPGLRLWGGATVETEDLRALLPWVDWAMDAVEAEFRPG</sequence>
<dbReference type="AlphaFoldDB" id="A0A2C7A9L9"/>
<dbReference type="InterPro" id="IPR015421">
    <property type="entry name" value="PyrdxlP-dep_Trfase_major"/>
</dbReference>
<dbReference type="RefSeq" id="WP_099093497.1">
    <property type="nucleotide sequence ID" value="NZ_PDNU01000001.1"/>
</dbReference>
<evidence type="ECO:0000256" key="11">
    <source>
        <dbReference type="ARBA" id="ARBA00049007"/>
    </source>
</evidence>
<dbReference type="GO" id="GO:0004648">
    <property type="term" value="F:O-phospho-L-serine:2-oxoglutarate aminotransferase activity"/>
    <property type="evidence" value="ECO:0007669"/>
    <property type="project" value="UniProtKB-EC"/>
</dbReference>
<dbReference type="EMBL" id="PDNU01000001">
    <property type="protein sequence ID" value="PHK96808.1"/>
    <property type="molecule type" value="Genomic_DNA"/>
</dbReference>
<keyword evidence="10" id="KW-0718">Serine biosynthesis</keyword>
<dbReference type="NCBIfam" id="NF002841">
    <property type="entry name" value="PRK03080.1-2"/>
    <property type="match status" value="1"/>
</dbReference>
<evidence type="ECO:0000256" key="5">
    <source>
        <dbReference type="ARBA" id="ARBA00022490"/>
    </source>
</evidence>
<evidence type="ECO:0000256" key="4">
    <source>
        <dbReference type="ARBA" id="ARBA00013030"/>
    </source>
</evidence>
<dbReference type="GO" id="GO:0019265">
    <property type="term" value="P:glycine biosynthetic process, by transamination of glyoxylate"/>
    <property type="evidence" value="ECO:0007669"/>
    <property type="project" value="TreeGrafter"/>
</dbReference>
<accession>A0A2C7A9L9</accession>
<dbReference type="NCBIfam" id="TIGR01365">
    <property type="entry name" value="serC_2"/>
    <property type="match status" value="1"/>
</dbReference>
<dbReference type="GO" id="GO:0008453">
    <property type="term" value="F:alanine-glyoxylate transaminase activity"/>
    <property type="evidence" value="ECO:0007669"/>
    <property type="project" value="TreeGrafter"/>
</dbReference>
<evidence type="ECO:0000313" key="13">
    <source>
        <dbReference type="Proteomes" id="UP000223527"/>
    </source>
</evidence>
<dbReference type="Gene3D" id="3.40.640.10">
    <property type="entry name" value="Type I PLP-dependent aspartate aminotransferase-like (Major domain)"/>
    <property type="match status" value="1"/>
</dbReference>
<proteinExistence type="inferred from homology"/>
<protein>
    <recommendedName>
        <fullName evidence="4">phosphoserine transaminase</fullName>
        <ecNumber evidence="4">2.6.1.52</ecNumber>
    </recommendedName>
</protein>
<keyword evidence="9" id="KW-0663">Pyridoxal phosphate</keyword>
<organism evidence="12 13">
    <name type="scientific">Teichococcus rhizosphaerae</name>
    <dbReference type="NCBI Taxonomy" id="1335062"/>
    <lineage>
        <taxon>Bacteria</taxon>
        <taxon>Pseudomonadati</taxon>
        <taxon>Pseudomonadota</taxon>
        <taxon>Alphaproteobacteria</taxon>
        <taxon>Acetobacterales</taxon>
        <taxon>Roseomonadaceae</taxon>
        <taxon>Roseomonas</taxon>
    </lineage>
</organism>
<dbReference type="PANTHER" id="PTHR21152:SF40">
    <property type="entry name" value="ALANINE--GLYOXYLATE AMINOTRANSFERASE"/>
    <property type="match status" value="1"/>
</dbReference>
<keyword evidence="5" id="KW-0963">Cytoplasm</keyword>
<keyword evidence="8" id="KW-0808">Transferase</keyword>
<keyword evidence="13" id="KW-1185">Reference proteome</keyword>
<dbReference type="PANTHER" id="PTHR21152">
    <property type="entry name" value="AMINOTRANSFERASE CLASS V"/>
    <property type="match status" value="1"/>
</dbReference>
<evidence type="ECO:0000256" key="7">
    <source>
        <dbReference type="ARBA" id="ARBA00022605"/>
    </source>
</evidence>
<keyword evidence="6" id="KW-0032">Aminotransferase</keyword>
<gene>
    <name evidence="12" type="ORF">CR162_00055</name>
</gene>
<keyword evidence="7" id="KW-0028">Amino-acid biosynthesis</keyword>
<comment type="pathway">
    <text evidence="2">Amino-acid biosynthesis; L-serine biosynthesis; L-serine from 3-phospho-D-glycerate: step 2/3.</text>
</comment>
<evidence type="ECO:0000256" key="3">
    <source>
        <dbReference type="ARBA" id="ARBA00006904"/>
    </source>
</evidence>
<evidence type="ECO:0000256" key="8">
    <source>
        <dbReference type="ARBA" id="ARBA00022679"/>
    </source>
</evidence>
<comment type="caution">
    <text evidence="12">The sequence shown here is derived from an EMBL/GenBank/DDBJ whole genome shotgun (WGS) entry which is preliminary data.</text>
</comment>
<dbReference type="OrthoDB" id="9772439at2"/>
<dbReference type="CDD" id="cd01494">
    <property type="entry name" value="AAT_I"/>
    <property type="match status" value="1"/>
</dbReference>
<comment type="similarity">
    <text evidence="3">Belongs to the class-V pyridoxal-phosphate-dependent aminotransferase family. SerC subfamily.</text>
</comment>
<dbReference type="SUPFAM" id="SSF53383">
    <property type="entry name" value="PLP-dependent transferases"/>
    <property type="match status" value="1"/>
</dbReference>
<dbReference type="InterPro" id="IPR022278">
    <property type="entry name" value="Pser_aminoTfrase"/>
</dbReference>